<proteinExistence type="inferred from homology"/>
<dbReference type="PANTHER" id="PTHR47941">
    <property type="entry name" value="PENTATRICOPEPTIDE REPEAT-CONTAINING PROTEIN 3, MITOCHONDRIAL"/>
    <property type="match status" value="1"/>
</dbReference>
<evidence type="ECO:0008006" key="6">
    <source>
        <dbReference type="Google" id="ProtNLM"/>
    </source>
</evidence>
<organism evidence="4 5">
    <name type="scientific">Ilex paraguariensis</name>
    <name type="common">yerba mate</name>
    <dbReference type="NCBI Taxonomy" id="185542"/>
    <lineage>
        <taxon>Eukaryota</taxon>
        <taxon>Viridiplantae</taxon>
        <taxon>Streptophyta</taxon>
        <taxon>Embryophyta</taxon>
        <taxon>Tracheophyta</taxon>
        <taxon>Spermatophyta</taxon>
        <taxon>Magnoliopsida</taxon>
        <taxon>eudicotyledons</taxon>
        <taxon>Gunneridae</taxon>
        <taxon>Pentapetalae</taxon>
        <taxon>asterids</taxon>
        <taxon>campanulids</taxon>
        <taxon>Aquifoliales</taxon>
        <taxon>Aquifoliaceae</taxon>
        <taxon>Ilex</taxon>
    </lineage>
</organism>
<evidence type="ECO:0000313" key="5">
    <source>
        <dbReference type="Proteomes" id="UP001642360"/>
    </source>
</evidence>
<dbReference type="PROSITE" id="PS51375">
    <property type="entry name" value="PPR"/>
    <property type="match status" value="1"/>
</dbReference>
<dbReference type="InterPro" id="IPR002885">
    <property type="entry name" value="PPR_rpt"/>
</dbReference>
<dbReference type="Proteomes" id="UP001642360">
    <property type="component" value="Unassembled WGS sequence"/>
</dbReference>
<protein>
    <recommendedName>
        <fullName evidence="6">Pentatricopeptide repeat-containing protein</fullName>
    </recommendedName>
</protein>
<keyword evidence="2" id="KW-0677">Repeat</keyword>
<keyword evidence="5" id="KW-1185">Reference proteome</keyword>
<gene>
    <name evidence="4" type="ORF">ILEXP_LOCUS47714</name>
</gene>
<accession>A0ABC8UBY7</accession>
<sequence>MDDMKTKGVKPNTNTYNAMFKGLQEINWLEKALQLMDQMTEQACNPDYITMEVLTDWLSVVNETEKLRNFVQGYEVSASIAYTLTKSYASKKCPQGPSSSKSELLPIILCVKLLSCFDSFVQVPMNYMFSYENSTKFDVATVARGFPVLVQDLSPQKEADDAA</sequence>
<dbReference type="Gene3D" id="1.25.40.10">
    <property type="entry name" value="Tetratricopeptide repeat domain"/>
    <property type="match status" value="1"/>
</dbReference>
<dbReference type="NCBIfam" id="TIGR00756">
    <property type="entry name" value="PPR"/>
    <property type="match status" value="1"/>
</dbReference>
<comment type="similarity">
    <text evidence="1">Belongs to the PPR family. P subfamily.</text>
</comment>
<reference evidence="4 5" key="1">
    <citation type="submission" date="2024-02" db="EMBL/GenBank/DDBJ databases">
        <authorList>
            <person name="Vignale AGUSTIN F."/>
            <person name="Sosa J E."/>
            <person name="Modenutti C."/>
        </authorList>
    </citation>
    <scope>NUCLEOTIDE SEQUENCE [LARGE SCALE GENOMIC DNA]</scope>
</reference>
<dbReference type="AlphaFoldDB" id="A0ABC8UBY7"/>
<evidence type="ECO:0000256" key="1">
    <source>
        <dbReference type="ARBA" id="ARBA00007626"/>
    </source>
</evidence>
<evidence type="ECO:0000313" key="4">
    <source>
        <dbReference type="EMBL" id="CAK9177794.1"/>
    </source>
</evidence>
<dbReference type="InterPro" id="IPR011990">
    <property type="entry name" value="TPR-like_helical_dom_sf"/>
</dbReference>
<name>A0ABC8UBY7_9AQUA</name>
<dbReference type="EMBL" id="CAUOFW020007168">
    <property type="protein sequence ID" value="CAK9177794.1"/>
    <property type="molecule type" value="Genomic_DNA"/>
</dbReference>
<feature type="repeat" description="PPR" evidence="3">
    <location>
        <begin position="12"/>
        <end position="46"/>
    </location>
</feature>
<comment type="caution">
    <text evidence="4">The sequence shown here is derived from an EMBL/GenBank/DDBJ whole genome shotgun (WGS) entry which is preliminary data.</text>
</comment>
<evidence type="ECO:0000256" key="2">
    <source>
        <dbReference type="ARBA" id="ARBA00022737"/>
    </source>
</evidence>
<dbReference type="Pfam" id="PF13812">
    <property type="entry name" value="PPR_3"/>
    <property type="match status" value="1"/>
</dbReference>
<evidence type="ECO:0000256" key="3">
    <source>
        <dbReference type="PROSITE-ProRule" id="PRU00708"/>
    </source>
</evidence>